<reference evidence="2" key="1">
    <citation type="submission" date="2016-10" db="EMBL/GenBank/DDBJ databases">
        <authorList>
            <person name="Varghese N."/>
            <person name="Submissions S."/>
        </authorList>
    </citation>
    <scope>NUCLEOTIDE SEQUENCE [LARGE SCALE GENOMIC DNA]</scope>
    <source>
        <strain evidence="2">Nm44</strain>
    </source>
</reference>
<dbReference type="AlphaFoldDB" id="A0A1I4TLE4"/>
<name>A0A1I4TLE4_9PROT</name>
<protein>
    <submittedName>
        <fullName evidence="1">Uncharacterized protein</fullName>
    </submittedName>
</protein>
<sequence length="124" mass="13414">MKLPGFTAELTLYPSIRYYQSVSMISRESGGMSIVPSILQIMLCDDAGFCWPLGDNWGPLFGNAPIWQGGAAGRGGGGNGGFGSVAGSRDPVCYVNCMDLCLVDCKNQQCRRRCAFNCNKQCRE</sequence>
<gene>
    <name evidence="1" type="ORF">SAMN05421863_105211</name>
</gene>
<evidence type="ECO:0000313" key="2">
    <source>
        <dbReference type="Proteomes" id="UP000183287"/>
    </source>
</evidence>
<dbReference type="Proteomes" id="UP000183287">
    <property type="component" value="Unassembled WGS sequence"/>
</dbReference>
<keyword evidence="2" id="KW-1185">Reference proteome</keyword>
<proteinExistence type="predicted"/>
<dbReference type="EMBL" id="FOUB01000052">
    <property type="protein sequence ID" value="SFM77539.1"/>
    <property type="molecule type" value="Genomic_DNA"/>
</dbReference>
<accession>A0A1I4TLE4</accession>
<dbReference type="OrthoDB" id="10006393at2"/>
<dbReference type="RefSeq" id="WP_143083470.1">
    <property type="nucleotide sequence ID" value="NZ_FOUB01000052.1"/>
</dbReference>
<evidence type="ECO:0000313" key="1">
    <source>
        <dbReference type="EMBL" id="SFM77539.1"/>
    </source>
</evidence>
<organism evidence="1 2">
    <name type="scientific">Nitrosomonas communis</name>
    <dbReference type="NCBI Taxonomy" id="44574"/>
    <lineage>
        <taxon>Bacteria</taxon>
        <taxon>Pseudomonadati</taxon>
        <taxon>Pseudomonadota</taxon>
        <taxon>Betaproteobacteria</taxon>
        <taxon>Nitrosomonadales</taxon>
        <taxon>Nitrosomonadaceae</taxon>
        <taxon>Nitrosomonas</taxon>
    </lineage>
</organism>